<dbReference type="PANTHER" id="PTHR36106:SF3">
    <property type="entry name" value="ANAEROBIC C4-DICARBOXYLATE TRANSPORTER DCUB"/>
    <property type="match status" value="1"/>
</dbReference>
<evidence type="ECO:0000256" key="9">
    <source>
        <dbReference type="ARBA" id="ARBA00034237"/>
    </source>
</evidence>
<evidence type="ECO:0000256" key="2">
    <source>
        <dbReference type="ARBA" id="ARBA00006413"/>
    </source>
</evidence>
<keyword evidence="3" id="KW-0813">Transport</keyword>
<accession>A0AAW9EBJ0</accession>
<evidence type="ECO:0000313" key="14">
    <source>
        <dbReference type="Proteomes" id="UP001279012"/>
    </source>
</evidence>
<dbReference type="GO" id="GO:0005886">
    <property type="term" value="C:plasma membrane"/>
    <property type="evidence" value="ECO:0007669"/>
    <property type="project" value="UniProtKB-SubCell"/>
</dbReference>
<evidence type="ECO:0000256" key="4">
    <source>
        <dbReference type="ARBA" id="ARBA00022475"/>
    </source>
</evidence>
<evidence type="ECO:0000256" key="10">
    <source>
        <dbReference type="ARBA" id="ARBA00034284"/>
    </source>
</evidence>
<comment type="catalytic activity">
    <reaction evidence="9">
        <text>L-aspartate(in) + succinate(out) = L-aspartate(out) + succinate(in)</text>
        <dbReference type="Rhea" id="RHEA:29343"/>
        <dbReference type="ChEBI" id="CHEBI:29991"/>
        <dbReference type="ChEBI" id="CHEBI:30031"/>
    </reaction>
    <physiologicalReaction direction="right-to-left" evidence="9">
        <dbReference type="Rhea" id="RHEA:29345"/>
    </physiologicalReaction>
</comment>
<keyword evidence="4" id="KW-1003">Cell membrane</keyword>
<proteinExistence type="inferred from homology"/>
<feature type="transmembrane region" description="Helical" evidence="12">
    <location>
        <begin position="65"/>
        <end position="84"/>
    </location>
</feature>
<comment type="similarity">
    <text evidence="2">Belongs to the DcuA/DcuB transporter (TC 2.A.13.1) family.</text>
</comment>
<dbReference type="AlphaFoldDB" id="A0AAW9EBJ0"/>
<evidence type="ECO:0000313" key="13">
    <source>
        <dbReference type="EMBL" id="MDX7018494.1"/>
    </source>
</evidence>
<keyword evidence="6 12" id="KW-0812">Transmembrane</keyword>
<keyword evidence="5" id="KW-0997">Cell inner membrane</keyword>
<keyword evidence="7 12" id="KW-1133">Transmembrane helix</keyword>
<organism evidence="13 14">
    <name type="scientific">Klebsiella aerogenes</name>
    <name type="common">Enterobacter aerogenes</name>
    <dbReference type="NCBI Taxonomy" id="548"/>
    <lineage>
        <taxon>Bacteria</taxon>
        <taxon>Pseudomonadati</taxon>
        <taxon>Pseudomonadota</taxon>
        <taxon>Gammaproteobacteria</taxon>
        <taxon>Enterobacterales</taxon>
        <taxon>Enterobacteriaceae</taxon>
        <taxon>Klebsiella/Raoultella group</taxon>
        <taxon>Klebsiella</taxon>
    </lineage>
</organism>
<dbReference type="EMBL" id="JAWZZT010000981">
    <property type="protein sequence ID" value="MDX7018494.1"/>
    <property type="molecule type" value="Genomic_DNA"/>
</dbReference>
<gene>
    <name evidence="13" type="ORF">SJ059_29150</name>
</gene>
<feature type="non-terminal residue" evidence="13">
    <location>
        <position position="1"/>
    </location>
</feature>
<dbReference type="Proteomes" id="UP001279012">
    <property type="component" value="Unassembled WGS sequence"/>
</dbReference>
<keyword evidence="8 12" id="KW-0472">Membrane</keyword>
<reference evidence="13" key="1">
    <citation type="submission" date="2023-11" db="EMBL/GenBank/DDBJ databases">
        <title>Detection of rare carbapenemases in Enterobacterales - comparison of two colorimetric and two CIM-based carbapenemase assays.</title>
        <authorList>
            <person name="Schaffarczyk L."/>
            <person name="Noster J."/>
            <person name="Stelzer Y."/>
            <person name="Sattler J."/>
            <person name="Gatermann S."/>
            <person name="Hamprecht A."/>
        </authorList>
    </citation>
    <scope>NUCLEOTIDE SEQUENCE</scope>
    <source>
        <strain evidence="13">CIM-Cont-037</strain>
    </source>
</reference>
<evidence type="ECO:0000256" key="12">
    <source>
        <dbReference type="SAM" id="Phobius"/>
    </source>
</evidence>
<comment type="catalytic activity">
    <reaction evidence="11">
        <text>fumarate(in) + succinate(out) = fumarate(out) + succinate(in)</text>
        <dbReference type="Rhea" id="RHEA:29323"/>
        <dbReference type="ChEBI" id="CHEBI:29806"/>
        <dbReference type="ChEBI" id="CHEBI:30031"/>
    </reaction>
    <physiologicalReaction direction="right-to-left" evidence="11">
        <dbReference type="Rhea" id="RHEA:29325"/>
    </physiologicalReaction>
</comment>
<evidence type="ECO:0000256" key="1">
    <source>
        <dbReference type="ARBA" id="ARBA00004429"/>
    </source>
</evidence>
<evidence type="ECO:0000256" key="11">
    <source>
        <dbReference type="ARBA" id="ARBA00034287"/>
    </source>
</evidence>
<protein>
    <submittedName>
        <fullName evidence="13">Anaerobic C4-dicarboxylate transporter</fullName>
    </submittedName>
</protein>
<comment type="subcellular location">
    <subcellularLocation>
        <location evidence="1">Cell inner membrane</location>
        <topology evidence="1">Multi-pass membrane protein</topology>
    </subcellularLocation>
</comment>
<comment type="caution">
    <text evidence="13">The sequence shown here is derived from an EMBL/GenBank/DDBJ whole genome shotgun (WGS) entry which is preliminary data.</text>
</comment>
<dbReference type="PANTHER" id="PTHR36106">
    <property type="entry name" value="ANAEROBIC C4-DICARBOXYLATE TRANSPORTER DCUB"/>
    <property type="match status" value="1"/>
</dbReference>
<evidence type="ECO:0000256" key="7">
    <source>
        <dbReference type="ARBA" id="ARBA00022989"/>
    </source>
</evidence>
<dbReference type="InterPro" id="IPR004668">
    <property type="entry name" value="Anaer_Dcu_memb_transpt"/>
</dbReference>
<sequence>SQAAALTAVAPMGLMLGIDPKMLVAFFPASYGYFVLPTYPSDLACIGFDRSGTTRIGKFIINHSFILPGLIGVSCACVVSYLLVQTFF</sequence>
<evidence type="ECO:0000256" key="3">
    <source>
        <dbReference type="ARBA" id="ARBA00022448"/>
    </source>
</evidence>
<name>A0AAW9EBJ0_KLEAE</name>
<dbReference type="GO" id="GO:0015556">
    <property type="term" value="F:C4-dicarboxylate transmembrane transporter activity"/>
    <property type="evidence" value="ECO:0007669"/>
    <property type="project" value="InterPro"/>
</dbReference>
<comment type="catalytic activity">
    <reaction evidence="10">
        <text>(S)-malate(in) + succinate(out) = (S)-malate(out) + succinate(in)</text>
        <dbReference type="Rhea" id="RHEA:29327"/>
        <dbReference type="ChEBI" id="CHEBI:15589"/>
        <dbReference type="ChEBI" id="CHEBI:30031"/>
    </reaction>
    <physiologicalReaction direction="right-to-left" evidence="10">
        <dbReference type="Rhea" id="RHEA:29329"/>
    </physiologicalReaction>
</comment>
<evidence type="ECO:0000256" key="5">
    <source>
        <dbReference type="ARBA" id="ARBA00022519"/>
    </source>
</evidence>
<evidence type="ECO:0000256" key="6">
    <source>
        <dbReference type="ARBA" id="ARBA00022692"/>
    </source>
</evidence>
<evidence type="ECO:0000256" key="8">
    <source>
        <dbReference type="ARBA" id="ARBA00023136"/>
    </source>
</evidence>